<keyword evidence="3" id="KW-1185">Reference proteome</keyword>
<evidence type="ECO:0000313" key="2">
    <source>
        <dbReference type="EMBL" id="MBB5190032.1"/>
    </source>
</evidence>
<evidence type="ECO:0000256" key="1">
    <source>
        <dbReference type="SAM" id="MobiDB-lite"/>
    </source>
</evidence>
<organism evidence="2 3">
    <name type="scientific">Silvimonas terrae</name>
    <dbReference type="NCBI Taxonomy" id="300266"/>
    <lineage>
        <taxon>Bacteria</taxon>
        <taxon>Pseudomonadati</taxon>
        <taxon>Pseudomonadota</taxon>
        <taxon>Betaproteobacteria</taxon>
        <taxon>Neisseriales</taxon>
        <taxon>Chitinibacteraceae</taxon>
        <taxon>Silvimonas</taxon>
    </lineage>
</organism>
<name>A0A840RCI4_9NEIS</name>
<sequence>MPNPQTDLPPQTPPVAEDPQRPGRQAVKKEIVSPPPVRDPAPSPGDQQGISVVVRSYG</sequence>
<dbReference type="RefSeq" id="WP_184097644.1">
    <property type="nucleotide sequence ID" value="NZ_JACHHN010000001.1"/>
</dbReference>
<comment type="caution">
    <text evidence="2">The sequence shown here is derived from an EMBL/GenBank/DDBJ whole genome shotgun (WGS) entry which is preliminary data.</text>
</comment>
<evidence type="ECO:0000313" key="3">
    <source>
        <dbReference type="Proteomes" id="UP000543030"/>
    </source>
</evidence>
<feature type="region of interest" description="Disordered" evidence="1">
    <location>
        <begin position="1"/>
        <end position="50"/>
    </location>
</feature>
<dbReference type="EMBL" id="JACHHN010000001">
    <property type="protein sequence ID" value="MBB5190032.1"/>
    <property type="molecule type" value="Genomic_DNA"/>
</dbReference>
<feature type="compositionally biased region" description="Pro residues" evidence="1">
    <location>
        <begin position="33"/>
        <end position="43"/>
    </location>
</feature>
<dbReference type="AlphaFoldDB" id="A0A840RCI4"/>
<dbReference type="Proteomes" id="UP000543030">
    <property type="component" value="Unassembled WGS sequence"/>
</dbReference>
<protein>
    <submittedName>
        <fullName evidence="2">Uncharacterized protein</fullName>
    </submittedName>
</protein>
<accession>A0A840RCI4</accession>
<reference evidence="2 3" key="1">
    <citation type="submission" date="2020-08" db="EMBL/GenBank/DDBJ databases">
        <title>Genomic Encyclopedia of Type Strains, Phase IV (KMG-IV): sequencing the most valuable type-strain genomes for metagenomic binning, comparative biology and taxonomic classification.</title>
        <authorList>
            <person name="Goeker M."/>
        </authorList>
    </citation>
    <scope>NUCLEOTIDE SEQUENCE [LARGE SCALE GENOMIC DNA]</scope>
    <source>
        <strain evidence="2 3">DSM 18233</strain>
    </source>
</reference>
<proteinExistence type="predicted"/>
<gene>
    <name evidence="2" type="ORF">HNQ50_000742</name>
</gene>